<sequence>LAVSELESSLLYKAARQSAHATIEGYITSDPTYQEGISSFNLKATAYYLDGMASDDRRWRVDEEVRIKVRSRGRLKLGMGDGIRVSGRFAIPKSSGDFDYRRYLYHKGIMSVLSAHPDDIEHLPHQRLTNISSMSSVVSSVMSYAGSIRRWVKGINSSYLPPDCAGLLNGIVLGDISTIDDEIEESFRSTGLTHILAASGMNIALVLGALWPLLRLLRLRPRLQFGILVAFSALYTMVSGMSPSITRAFVMAIIALIAWLFGRGKDGLTSLSAAVLVILIINPFTLYDIGFQLSFVATASLIMFASRFERIMSELPKALRTGLSVTIAAQLGVLPIMVYYFGQVSAISPIANLVVIPLTGPALVLGMVALPLAALSKFAGALLFFVVKIILEAMIHLASTLSKIPGASLSLGSPSLITVLISYPIIAALALYFERINLKLRLWHASLLLIGLVTASIWWQVAISAPPTGLEIDFLDVGQGDSALITAPDGTRLLIDGGPDPGTLRKKLEQRGIKKIDAVLISHSHADHAGGLKKLADALTIGSIIYPRSMKDSRASSAL</sequence>
<dbReference type="PANTHER" id="PTHR30619:SF1">
    <property type="entry name" value="RECOMBINATION PROTEIN 2"/>
    <property type="match status" value="1"/>
</dbReference>
<feature type="domain" description="Metallo-beta-lactamase" evidence="7">
    <location>
        <begin position="476"/>
        <end position="548"/>
    </location>
</feature>
<evidence type="ECO:0000259" key="7">
    <source>
        <dbReference type="Pfam" id="PF00753"/>
    </source>
</evidence>
<feature type="non-terminal residue" evidence="10">
    <location>
        <position position="1"/>
    </location>
</feature>
<dbReference type="Pfam" id="PF00753">
    <property type="entry name" value="Lactamase_B"/>
    <property type="match status" value="1"/>
</dbReference>
<accession>A0A2M7T677</accession>
<evidence type="ECO:0000256" key="3">
    <source>
        <dbReference type="ARBA" id="ARBA00022692"/>
    </source>
</evidence>
<feature type="non-terminal residue" evidence="10">
    <location>
        <position position="559"/>
    </location>
</feature>
<feature type="transmembrane region" description="Helical" evidence="6">
    <location>
        <begin position="321"/>
        <end position="341"/>
    </location>
</feature>
<evidence type="ECO:0000256" key="5">
    <source>
        <dbReference type="ARBA" id="ARBA00023136"/>
    </source>
</evidence>
<feature type="transmembrane region" description="Helical" evidence="6">
    <location>
        <begin position="381"/>
        <end position="399"/>
    </location>
</feature>
<dbReference type="InterPro" id="IPR052159">
    <property type="entry name" value="Competence_DNA_uptake"/>
</dbReference>
<feature type="transmembrane region" description="Helical" evidence="6">
    <location>
        <begin position="440"/>
        <end position="459"/>
    </location>
</feature>
<evidence type="ECO:0000259" key="8">
    <source>
        <dbReference type="Pfam" id="PF03772"/>
    </source>
</evidence>
<keyword evidence="5 6" id="KW-0472">Membrane</keyword>
<dbReference type="SUPFAM" id="SSF56281">
    <property type="entry name" value="Metallo-hydrolase/oxidoreductase"/>
    <property type="match status" value="1"/>
</dbReference>
<feature type="transmembrane region" description="Helical" evidence="6">
    <location>
        <begin position="195"/>
        <end position="214"/>
    </location>
</feature>
<dbReference type="NCBIfam" id="TIGR00360">
    <property type="entry name" value="ComEC_N-term"/>
    <property type="match status" value="1"/>
</dbReference>
<evidence type="ECO:0000256" key="4">
    <source>
        <dbReference type="ARBA" id="ARBA00022989"/>
    </source>
</evidence>
<dbReference type="InterPro" id="IPR004477">
    <property type="entry name" value="ComEC_N"/>
</dbReference>
<comment type="caution">
    <text evidence="10">The sequence shown here is derived from an EMBL/GenBank/DDBJ whole genome shotgun (WGS) entry which is preliminary data.</text>
</comment>
<dbReference type="EMBL" id="PFNG01000208">
    <property type="protein sequence ID" value="PIZ36264.1"/>
    <property type="molecule type" value="Genomic_DNA"/>
</dbReference>
<dbReference type="Pfam" id="PF03772">
    <property type="entry name" value="Competence"/>
    <property type="match status" value="1"/>
</dbReference>
<evidence type="ECO:0008006" key="12">
    <source>
        <dbReference type="Google" id="ProtNLM"/>
    </source>
</evidence>
<dbReference type="Proteomes" id="UP000230956">
    <property type="component" value="Unassembled WGS sequence"/>
</dbReference>
<dbReference type="InterPro" id="IPR025405">
    <property type="entry name" value="DUF4131"/>
</dbReference>
<name>A0A2M7T677_9ACTN</name>
<dbReference type="Gene3D" id="3.60.15.10">
    <property type="entry name" value="Ribonuclease Z/Hydroxyacylglutathione hydrolase-like"/>
    <property type="match status" value="1"/>
</dbReference>
<dbReference type="AlphaFoldDB" id="A0A2M7T677"/>
<feature type="transmembrane region" description="Helical" evidence="6">
    <location>
        <begin position="411"/>
        <end position="433"/>
    </location>
</feature>
<dbReference type="Pfam" id="PF13567">
    <property type="entry name" value="DUF4131"/>
    <property type="match status" value="1"/>
</dbReference>
<keyword evidence="3 6" id="KW-0812">Transmembrane</keyword>
<dbReference type="PANTHER" id="PTHR30619">
    <property type="entry name" value="DNA INTERNALIZATION/COMPETENCE PROTEIN COMEC/REC2"/>
    <property type="match status" value="1"/>
</dbReference>
<dbReference type="InterPro" id="IPR036866">
    <property type="entry name" value="RibonucZ/Hydroxyglut_hydro"/>
</dbReference>
<evidence type="ECO:0000313" key="11">
    <source>
        <dbReference type="Proteomes" id="UP000230956"/>
    </source>
</evidence>
<evidence type="ECO:0000259" key="9">
    <source>
        <dbReference type="Pfam" id="PF13567"/>
    </source>
</evidence>
<evidence type="ECO:0000256" key="6">
    <source>
        <dbReference type="SAM" id="Phobius"/>
    </source>
</evidence>
<evidence type="ECO:0000256" key="2">
    <source>
        <dbReference type="ARBA" id="ARBA00022475"/>
    </source>
</evidence>
<organism evidence="10 11">
    <name type="scientific">Candidatus Aquicultor secundus</name>
    <dbReference type="NCBI Taxonomy" id="1973895"/>
    <lineage>
        <taxon>Bacteria</taxon>
        <taxon>Bacillati</taxon>
        <taxon>Actinomycetota</taxon>
        <taxon>Candidatus Aquicultoria</taxon>
        <taxon>Candidatus Aquicultorales</taxon>
        <taxon>Candidatus Aquicultoraceae</taxon>
        <taxon>Candidatus Aquicultor</taxon>
    </lineage>
</organism>
<protein>
    <recommendedName>
        <fullName evidence="12">DNA internalization-related competence protein ComEC/Rec2</fullName>
    </recommendedName>
</protein>
<reference evidence="11" key="1">
    <citation type="submission" date="2017-09" db="EMBL/GenBank/DDBJ databases">
        <title>Depth-based differentiation of microbial function through sediment-hosted aquifers and enrichment of novel symbionts in the deep terrestrial subsurface.</title>
        <authorList>
            <person name="Probst A.J."/>
            <person name="Ladd B."/>
            <person name="Jarett J.K."/>
            <person name="Geller-Mcgrath D.E."/>
            <person name="Sieber C.M.K."/>
            <person name="Emerson J.B."/>
            <person name="Anantharaman K."/>
            <person name="Thomas B.C."/>
            <person name="Malmstrom R."/>
            <person name="Stieglmeier M."/>
            <person name="Klingl A."/>
            <person name="Woyke T."/>
            <person name="Ryan C.M."/>
            <person name="Banfield J.F."/>
        </authorList>
    </citation>
    <scope>NUCLEOTIDE SEQUENCE [LARGE SCALE GENOMIC DNA]</scope>
</reference>
<proteinExistence type="predicted"/>
<feature type="transmembrane region" description="Helical" evidence="6">
    <location>
        <begin position="353"/>
        <end position="374"/>
    </location>
</feature>
<keyword evidence="4 6" id="KW-1133">Transmembrane helix</keyword>
<feature type="domain" description="DUF4131" evidence="9">
    <location>
        <begin position="18"/>
        <end position="115"/>
    </location>
</feature>
<keyword evidence="2" id="KW-1003">Cell membrane</keyword>
<gene>
    <name evidence="10" type="ORF">COY37_08955</name>
</gene>
<comment type="subcellular location">
    <subcellularLocation>
        <location evidence="1">Cell membrane</location>
        <topology evidence="1">Multi-pass membrane protein</topology>
    </subcellularLocation>
</comment>
<dbReference type="RefSeq" id="WP_286977266.1">
    <property type="nucleotide sequence ID" value="NZ_PFNG01000208.1"/>
</dbReference>
<evidence type="ECO:0000256" key="1">
    <source>
        <dbReference type="ARBA" id="ARBA00004651"/>
    </source>
</evidence>
<feature type="domain" description="ComEC/Rec2-related protein" evidence="8">
    <location>
        <begin position="171"/>
        <end position="435"/>
    </location>
</feature>
<evidence type="ECO:0000313" key="10">
    <source>
        <dbReference type="EMBL" id="PIZ36264.1"/>
    </source>
</evidence>
<feature type="transmembrane region" description="Helical" evidence="6">
    <location>
        <begin position="244"/>
        <end position="261"/>
    </location>
</feature>
<dbReference type="InterPro" id="IPR001279">
    <property type="entry name" value="Metallo-B-lactamas"/>
</dbReference>
<dbReference type="GO" id="GO:0005886">
    <property type="term" value="C:plasma membrane"/>
    <property type="evidence" value="ECO:0007669"/>
    <property type="project" value="UniProtKB-SubCell"/>
</dbReference>